<reference evidence="1 2" key="1">
    <citation type="journal article" date="2008" name="Proc. Natl. Acad. Sci. U.S.A.">
        <title>Niche adaptation and genome expansion in the chlorophyll d-producing cyanobacterium Acaryochloris marina.</title>
        <authorList>
            <person name="Swingley W.D."/>
            <person name="Chen M."/>
            <person name="Cheung P.C."/>
            <person name="Conrad A.L."/>
            <person name="Dejesa L.C."/>
            <person name="Hao J."/>
            <person name="Honchak B.M."/>
            <person name="Karbach L.E."/>
            <person name="Kurdoglu A."/>
            <person name="Lahiri S."/>
            <person name="Mastrian S.D."/>
            <person name="Miyashita H."/>
            <person name="Page L."/>
            <person name="Ramakrishna P."/>
            <person name="Satoh S."/>
            <person name="Sattley W.M."/>
            <person name="Shimada Y."/>
            <person name="Taylor H.L."/>
            <person name="Tomo T."/>
            <person name="Tsuchiya T."/>
            <person name="Wang Z.T."/>
            <person name="Raymond J."/>
            <person name="Mimuro M."/>
            <person name="Blankenship R.E."/>
            <person name="Touchman J.W."/>
        </authorList>
    </citation>
    <scope>NUCLEOTIDE SEQUENCE [LARGE SCALE GENOMIC DNA]</scope>
    <source>
        <strain evidence="2">MBIC 11017</strain>
    </source>
</reference>
<dbReference type="EMBL" id="CP000828">
    <property type="protein sequence ID" value="ABW27233.1"/>
    <property type="molecule type" value="Genomic_DNA"/>
</dbReference>
<evidence type="ECO:0000313" key="1">
    <source>
        <dbReference type="EMBL" id="ABW27233.1"/>
    </source>
</evidence>
<organism evidence="1 2">
    <name type="scientific">Acaryochloris marina (strain MBIC 11017)</name>
    <dbReference type="NCBI Taxonomy" id="329726"/>
    <lineage>
        <taxon>Bacteria</taxon>
        <taxon>Bacillati</taxon>
        <taxon>Cyanobacteriota</taxon>
        <taxon>Cyanophyceae</taxon>
        <taxon>Acaryochloridales</taxon>
        <taxon>Acaryochloridaceae</taxon>
        <taxon>Acaryochloris</taxon>
    </lineage>
</organism>
<dbReference type="Proteomes" id="UP000000268">
    <property type="component" value="Chromosome"/>
</dbReference>
<dbReference type="AlphaFoldDB" id="B0C0X4"/>
<evidence type="ECO:0000313" key="2">
    <source>
        <dbReference type="Proteomes" id="UP000000268"/>
    </source>
</evidence>
<sequence>MMPLVMSHPSPSQENTPTAKAIEVRQTHDGNTTTFQVQAKEKGN</sequence>
<dbReference type="KEGG" id="amr:AM1_2220"/>
<keyword evidence="2" id="KW-1185">Reference proteome</keyword>
<proteinExistence type="predicted"/>
<gene>
    <name evidence="1" type="ordered locus">AM1_2220</name>
</gene>
<dbReference type="HOGENOM" id="CLU_3210974_0_0_3"/>
<protein>
    <submittedName>
        <fullName evidence="1">Uncharacterized protein</fullName>
    </submittedName>
</protein>
<name>B0C0X4_ACAM1</name>
<accession>B0C0X4</accession>